<keyword evidence="3" id="KW-1185">Reference proteome</keyword>
<reference evidence="1 3" key="1">
    <citation type="submission" date="2015-07" db="EMBL/GenBank/DDBJ databases">
        <authorList>
            <person name="Cajimat M.N.B."/>
            <person name="Milazzo M.L."/>
            <person name="Fulhorst C.F."/>
        </authorList>
    </citation>
    <scope>NUCLEOTIDE SEQUENCE [LARGE SCALE GENOMIC DNA]</scope>
    <source>
        <strain evidence="1">Single colony</strain>
    </source>
</reference>
<sequence>MSHASASGDSPPDILRSSAGDQLLLLFSRHHHTRARFPTDTELVDSFRRFKKLYEERGKPATLKQKMPAMDGLFDKRHQLSPRNRERVKAAFDTAALLLECRAPYNDAALILRANRIIGTSKGAIPPVSDAIFLFLRELHSVLPDALRGDPNAPDSLAKLDEKDSPAQLALNQLDRPALDALKQLMAYLAMAKASRNPHAPSTADLLTARQALELASLGGEYLEIVELSGRNSVLCQELTFVRFLGLPLFLGHAIKEVFAGWVAHGFPNRFSTGILMIEAIRKVMHERLHTAIEIFPKGRIPEPIHDFFAKQRTDTDNYFMNRSTLNAGEMAPLLRKCNALEQVKWFIAEKIGEQSLITVEDLKEHLRALAAPLHGDQQQPEVTYSLSHGFVPISRRLAAELDRNATARQVEQAER</sequence>
<protein>
    <submittedName>
        <fullName evidence="1 2">Proteophosphoglycan 5</fullName>
    </submittedName>
</protein>
<evidence type="ECO:0000313" key="4">
    <source>
        <dbReference type="Proteomes" id="UP000239560"/>
    </source>
</evidence>
<evidence type="ECO:0000313" key="1">
    <source>
        <dbReference type="EMBL" id="CTR11173.1"/>
    </source>
</evidence>
<evidence type="ECO:0000313" key="3">
    <source>
        <dbReference type="Proteomes" id="UP000199069"/>
    </source>
</evidence>
<dbReference type="Proteomes" id="UP000239560">
    <property type="component" value="Unassembled WGS sequence"/>
</dbReference>
<dbReference type="AlphaFoldDB" id="A0A0K3CQ91"/>
<dbReference type="EMBL" id="CWKI01000016">
    <property type="protein sequence ID" value="CTR11173.1"/>
    <property type="molecule type" value="Genomic_DNA"/>
</dbReference>
<dbReference type="OrthoDB" id="2519868at2759"/>
<accession>A0A0K3CQ91</accession>
<proteinExistence type="predicted"/>
<dbReference type="EMBL" id="LCTV02000016">
    <property type="protein sequence ID" value="PRQ70182.1"/>
    <property type="molecule type" value="Genomic_DNA"/>
</dbReference>
<name>A0A0K3CQ91_RHOTO</name>
<evidence type="ECO:0000313" key="2">
    <source>
        <dbReference type="EMBL" id="PRQ70182.1"/>
    </source>
</evidence>
<organism evidence="1 3">
    <name type="scientific">Rhodotorula toruloides</name>
    <name type="common">Yeast</name>
    <name type="synonym">Rhodosporidium toruloides</name>
    <dbReference type="NCBI Taxonomy" id="5286"/>
    <lineage>
        <taxon>Eukaryota</taxon>
        <taxon>Fungi</taxon>
        <taxon>Dikarya</taxon>
        <taxon>Basidiomycota</taxon>
        <taxon>Pucciniomycotina</taxon>
        <taxon>Microbotryomycetes</taxon>
        <taxon>Sporidiobolales</taxon>
        <taxon>Sporidiobolaceae</taxon>
        <taxon>Rhodotorula</taxon>
    </lineage>
</organism>
<dbReference type="Proteomes" id="UP000199069">
    <property type="component" value="Unassembled WGS sequence"/>
</dbReference>
<reference evidence="2 4" key="2">
    <citation type="journal article" date="2018" name="Elife">
        <title>Functional genomics of lipid metabolism in the oleaginous yeast Rhodosporidium toruloides.</title>
        <authorList>
            <person name="Coradetti S.T."/>
            <person name="Pinel D."/>
            <person name="Geiselman G."/>
            <person name="Ito M."/>
            <person name="Mondo S."/>
            <person name="Reilly M.C."/>
            <person name="Cheng Y.F."/>
            <person name="Bauer S."/>
            <person name="Grigoriev I."/>
            <person name="Gladden J.M."/>
            <person name="Simmons B.A."/>
            <person name="Brem R."/>
            <person name="Arkin A.P."/>
            <person name="Skerker J.M."/>
        </authorList>
    </citation>
    <scope>NUCLEOTIDE SEQUENCE [LARGE SCALE GENOMIC DNA]</scope>
    <source>
        <strain evidence="2 4">NBRC 0880</strain>
    </source>
</reference>
<gene>
    <name evidence="1" type="primary">FGENESH: predicted gene_16.60</name>
    <name evidence="2" type="ORF">AAT19DRAFT_11414</name>
    <name evidence="1" type="ORF">BN2166_0070340</name>
</gene>